<keyword evidence="4" id="KW-1185">Reference proteome</keyword>
<evidence type="ECO:0000313" key="3">
    <source>
        <dbReference type="EMBL" id="CUQ67721.1"/>
    </source>
</evidence>
<dbReference type="KEGG" id="nio:NITINOP_2749"/>
<evidence type="ECO:0000259" key="2">
    <source>
        <dbReference type="Pfam" id="PF04981"/>
    </source>
</evidence>
<dbReference type="InterPro" id="IPR047706">
    <property type="entry name" value="BCAM0308-like"/>
</dbReference>
<dbReference type="NCBIfam" id="NF040826">
    <property type="entry name" value="lxa_BCAM0308"/>
    <property type="match status" value="1"/>
</dbReference>
<proteinExistence type="predicted"/>
<dbReference type="AlphaFoldDB" id="A0A0S4KWF8"/>
<dbReference type="InterPro" id="IPR007064">
    <property type="entry name" value="Nmd3_N"/>
</dbReference>
<protein>
    <recommendedName>
        <fullName evidence="2">Nmd3 N-terminal domain-containing protein</fullName>
    </recommendedName>
</protein>
<name>A0A0S4KWF8_9BACT</name>
<dbReference type="Proteomes" id="UP000066284">
    <property type="component" value="Chromosome 1"/>
</dbReference>
<feature type="region of interest" description="Disordered" evidence="1">
    <location>
        <begin position="1"/>
        <end position="20"/>
    </location>
</feature>
<organism evidence="3 4">
    <name type="scientific">Candidatus Nitrospira inopinata</name>
    <dbReference type="NCBI Taxonomy" id="1715989"/>
    <lineage>
        <taxon>Bacteria</taxon>
        <taxon>Pseudomonadati</taxon>
        <taxon>Nitrospirota</taxon>
        <taxon>Nitrospiria</taxon>
        <taxon>Nitrospirales</taxon>
        <taxon>Nitrospiraceae</taxon>
        <taxon>Nitrospira</taxon>
    </lineage>
</organism>
<reference evidence="4" key="1">
    <citation type="submission" date="2015-09" db="EMBL/GenBank/DDBJ databases">
        <authorList>
            <person name="Daims H."/>
        </authorList>
    </citation>
    <scope>NUCLEOTIDE SEQUENCE [LARGE SCALE GENOMIC DNA]</scope>
</reference>
<evidence type="ECO:0000313" key="4">
    <source>
        <dbReference type="Proteomes" id="UP000066284"/>
    </source>
</evidence>
<feature type="domain" description="Nmd3 N-terminal" evidence="2">
    <location>
        <begin position="64"/>
        <end position="157"/>
    </location>
</feature>
<dbReference type="STRING" id="1715989.NITINOP_2749"/>
<sequence length="181" mass="20714">MSTRKGKSYTVSYKEKPHPKQDPYAMLKAPKGTVICRSCHAIYANKRWYLDRVEAGELWTSHSTRTVLCPACQKIRDDYPEGIVTLKWSALREHEAEIRNLIANVEERALSVNPLERVMKIIRVGHDLEVQTTSDRLAQRLGREVVKAYKGRVTTSWAHQDVLARVTWQGPEKKTQSKGKG</sequence>
<dbReference type="OrthoDB" id="9785278at2"/>
<dbReference type="RefSeq" id="WP_062486511.1">
    <property type="nucleotide sequence ID" value="NZ_LN885086.1"/>
</dbReference>
<dbReference type="Pfam" id="PF04981">
    <property type="entry name" value="NMD3"/>
    <property type="match status" value="1"/>
</dbReference>
<dbReference type="EMBL" id="LN885086">
    <property type="protein sequence ID" value="CUQ67721.1"/>
    <property type="molecule type" value="Genomic_DNA"/>
</dbReference>
<gene>
    <name evidence="3" type="ORF">NITINOP_2749</name>
</gene>
<evidence type="ECO:0000256" key="1">
    <source>
        <dbReference type="SAM" id="MobiDB-lite"/>
    </source>
</evidence>
<accession>A0A0S4KWF8</accession>